<dbReference type="GO" id="GO:0003735">
    <property type="term" value="F:structural constituent of ribosome"/>
    <property type="evidence" value="ECO:0007669"/>
    <property type="project" value="InterPro"/>
</dbReference>
<name>A0A517XTC4_9BACT</name>
<dbReference type="GO" id="GO:0006412">
    <property type="term" value="P:translation"/>
    <property type="evidence" value="ECO:0007669"/>
    <property type="project" value="InterPro"/>
</dbReference>
<dbReference type="InterPro" id="IPR000754">
    <property type="entry name" value="Ribosomal_uS9"/>
</dbReference>
<protein>
    <recommendedName>
        <fullName evidence="5">30S ribosomal protein S9</fullName>
    </recommendedName>
</protein>
<dbReference type="Pfam" id="PF00380">
    <property type="entry name" value="Ribosomal_S9"/>
    <property type="match status" value="2"/>
</dbReference>
<keyword evidence="2 4" id="KW-0689">Ribosomal protein</keyword>
<dbReference type="OrthoDB" id="9803965at2"/>
<dbReference type="Gene3D" id="3.30.230.10">
    <property type="match status" value="1"/>
</dbReference>
<organism evidence="6 7">
    <name type="scientific">Urbifossiella limnaea</name>
    <dbReference type="NCBI Taxonomy" id="2528023"/>
    <lineage>
        <taxon>Bacteria</taxon>
        <taxon>Pseudomonadati</taxon>
        <taxon>Planctomycetota</taxon>
        <taxon>Planctomycetia</taxon>
        <taxon>Gemmatales</taxon>
        <taxon>Gemmataceae</taxon>
        <taxon>Urbifossiella</taxon>
    </lineage>
</organism>
<dbReference type="InterPro" id="IPR020568">
    <property type="entry name" value="Ribosomal_Su5_D2-typ_SF"/>
</dbReference>
<dbReference type="EMBL" id="CP036273">
    <property type="protein sequence ID" value="QDU20747.1"/>
    <property type="molecule type" value="Genomic_DNA"/>
</dbReference>
<dbReference type="KEGG" id="uli:ETAA1_27070"/>
<sequence>MAEKKPAEKKPAAKEAKTYYIGTGRRKSAVARVRVTEGKGSITINGRALDDYFTEDKDRAAVLGPLKVTDQVNRVDVIVLANGGGITGQAGAVCQGLARAIKTMFSPAEDQKRYVFHRTTVVKLYRDEKKEREKARALVAAPAAAPSADAAAAPLDEAGGMVKKLRDSGFLTRDARMKERKKYGLRGARRGTQFSKR</sequence>
<dbReference type="Proteomes" id="UP000319576">
    <property type="component" value="Chromosome"/>
</dbReference>
<evidence type="ECO:0000313" key="7">
    <source>
        <dbReference type="Proteomes" id="UP000319576"/>
    </source>
</evidence>
<dbReference type="PANTHER" id="PTHR21569:SF1">
    <property type="entry name" value="SMALL RIBOSOMAL SUBUNIT PROTEIN US9M"/>
    <property type="match status" value="1"/>
</dbReference>
<gene>
    <name evidence="6" type="primary">rpsI</name>
    <name evidence="6" type="ORF">ETAA1_27070</name>
</gene>
<evidence type="ECO:0000256" key="4">
    <source>
        <dbReference type="RuleBase" id="RU003815"/>
    </source>
</evidence>
<dbReference type="PROSITE" id="PS00360">
    <property type="entry name" value="RIBOSOMAL_S9"/>
    <property type="match status" value="1"/>
</dbReference>
<keyword evidence="7" id="KW-1185">Reference proteome</keyword>
<comment type="similarity">
    <text evidence="1 4">Belongs to the universal ribosomal protein uS9 family.</text>
</comment>
<keyword evidence="3 4" id="KW-0687">Ribonucleoprotein</keyword>
<evidence type="ECO:0000256" key="3">
    <source>
        <dbReference type="ARBA" id="ARBA00023274"/>
    </source>
</evidence>
<dbReference type="SUPFAM" id="SSF54211">
    <property type="entry name" value="Ribosomal protein S5 domain 2-like"/>
    <property type="match status" value="2"/>
</dbReference>
<dbReference type="PANTHER" id="PTHR21569">
    <property type="entry name" value="RIBOSOMAL PROTEIN S9"/>
    <property type="match status" value="1"/>
</dbReference>
<dbReference type="InterPro" id="IPR014721">
    <property type="entry name" value="Ribsml_uS5_D2-typ_fold_subgr"/>
</dbReference>
<proteinExistence type="inferred from homology"/>
<dbReference type="GO" id="GO:0003723">
    <property type="term" value="F:RNA binding"/>
    <property type="evidence" value="ECO:0007669"/>
    <property type="project" value="TreeGrafter"/>
</dbReference>
<dbReference type="AlphaFoldDB" id="A0A517XTC4"/>
<dbReference type="InterPro" id="IPR020574">
    <property type="entry name" value="Ribosomal_uS9_CS"/>
</dbReference>
<reference evidence="6 7" key="1">
    <citation type="submission" date="2019-02" db="EMBL/GenBank/DDBJ databases">
        <title>Deep-cultivation of Planctomycetes and their phenomic and genomic characterization uncovers novel biology.</title>
        <authorList>
            <person name="Wiegand S."/>
            <person name="Jogler M."/>
            <person name="Boedeker C."/>
            <person name="Pinto D."/>
            <person name="Vollmers J."/>
            <person name="Rivas-Marin E."/>
            <person name="Kohn T."/>
            <person name="Peeters S.H."/>
            <person name="Heuer A."/>
            <person name="Rast P."/>
            <person name="Oberbeckmann S."/>
            <person name="Bunk B."/>
            <person name="Jeske O."/>
            <person name="Meyerdierks A."/>
            <person name="Storesund J.E."/>
            <person name="Kallscheuer N."/>
            <person name="Luecker S."/>
            <person name="Lage O.M."/>
            <person name="Pohl T."/>
            <person name="Merkel B.J."/>
            <person name="Hornburger P."/>
            <person name="Mueller R.-W."/>
            <person name="Bruemmer F."/>
            <person name="Labrenz M."/>
            <person name="Spormann A.M."/>
            <person name="Op den Camp H."/>
            <person name="Overmann J."/>
            <person name="Amann R."/>
            <person name="Jetten M.S.M."/>
            <person name="Mascher T."/>
            <person name="Medema M.H."/>
            <person name="Devos D.P."/>
            <person name="Kaster A.-K."/>
            <person name="Ovreas L."/>
            <person name="Rohde M."/>
            <person name="Galperin M.Y."/>
            <person name="Jogler C."/>
        </authorList>
    </citation>
    <scope>NUCLEOTIDE SEQUENCE [LARGE SCALE GENOMIC DNA]</scope>
    <source>
        <strain evidence="6 7">ETA_A1</strain>
    </source>
</reference>
<evidence type="ECO:0000313" key="6">
    <source>
        <dbReference type="EMBL" id="QDU20747.1"/>
    </source>
</evidence>
<dbReference type="GO" id="GO:0022627">
    <property type="term" value="C:cytosolic small ribosomal subunit"/>
    <property type="evidence" value="ECO:0007669"/>
    <property type="project" value="TreeGrafter"/>
</dbReference>
<accession>A0A517XTC4</accession>
<evidence type="ECO:0000256" key="2">
    <source>
        <dbReference type="ARBA" id="ARBA00022980"/>
    </source>
</evidence>
<evidence type="ECO:0000256" key="1">
    <source>
        <dbReference type="ARBA" id="ARBA00005251"/>
    </source>
</evidence>
<dbReference type="RefSeq" id="WP_145238824.1">
    <property type="nucleotide sequence ID" value="NZ_CP036273.1"/>
</dbReference>
<evidence type="ECO:0000256" key="5">
    <source>
        <dbReference type="RuleBase" id="RU003816"/>
    </source>
</evidence>